<dbReference type="PANTHER" id="PTHR11807:SF12">
    <property type="entry name" value="CYTOPLASMIC TRNA 2-THIOLATION PROTEIN 1"/>
    <property type="match status" value="1"/>
</dbReference>
<dbReference type="FunCoup" id="A0A5J5F2S8">
    <property type="interactions" value="471"/>
</dbReference>
<comment type="pathway">
    <text evidence="6">tRNA modification; 5-methoxycarbonylmethyl-2-thiouridine-tRNA biosynthesis.</text>
</comment>
<dbReference type="SUPFAM" id="SSF52402">
    <property type="entry name" value="Adenine nucleotide alpha hydrolases-like"/>
    <property type="match status" value="1"/>
</dbReference>
<comment type="similarity">
    <text evidence="6">Belongs to the TtcA family. CTU1/NCS6/ATPBD3 subfamily.</text>
</comment>
<accession>A0A5J5F2S8</accession>
<keyword evidence="10" id="KW-1185">Reference proteome</keyword>
<dbReference type="EMBL" id="VXIS01000048">
    <property type="protein sequence ID" value="KAA8910252.1"/>
    <property type="molecule type" value="Genomic_DNA"/>
</dbReference>
<keyword evidence="4 6" id="KW-0819">tRNA processing</keyword>
<comment type="function">
    <text evidence="6">Plays a central role in 2-thiolation of mcm(5)S(2)U at tRNA wobble positions of tRNA(Lys), tRNA(Glu) and tRNA(Gln). Directly binds tRNAs and probably acts by catalyzing adenylation of tRNAs, an intermediate required for 2-thiolation. It is unclear whether it acts as a sulfurtransferase that transfers sulfur from thiocarboxylated URM1 onto the uridine of tRNAs at wobble position. Prior mcm(5) tRNA modification by the elongator complex is required for 2-thiolation. May also be involved in protein urmylation.</text>
</comment>
<dbReference type="FunFam" id="3.40.50.620:FF:000132">
    <property type="entry name" value="Cytoplasmic tRNA 2-thiolation protein 1"/>
    <property type="match status" value="1"/>
</dbReference>
<dbReference type="Gene3D" id="3.40.50.620">
    <property type="entry name" value="HUPs"/>
    <property type="match status" value="1"/>
</dbReference>
<proteinExistence type="inferred from homology"/>
<dbReference type="GO" id="GO:0002144">
    <property type="term" value="C:cytosolic tRNA wobble base thiouridylase complex"/>
    <property type="evidence" value="ECO:0007669"/>
    <property type="project" value="TreeGrafter"/>
</dbReference>
<dbReference type="PANTHER" id="PTHR11807">
    <property type="entry name" value="ATPASES OF THE PP SUPERFAMILY-RELATED"/>
    <property type="match status" value="1"/>
</dbReference>
<evidence type="ECO:0000256" key="3">
    <source>
        <dbReference type="ARBA" id="ARBA00022679"/>
    </source>
</evidence>
<dbReference type="UniPathway" id="UPA00988"/>
<dbReference type="Pfam" id="PF16503">
    <property type="entry name" value="zn-ribbon_14"/>
    <property type="match status" value="1"/>
</dbReference>
<evidence type="ECO:0000256" key="5">
    <source>
        <dbReference type="ARBA" id="ARBA00022884"/>
    </source>
</evidence>
<evidence type="ECO:0000256" key="4">
    <source>
        <dbReference type="ARBA" id="ARBA00022694"/>
    </source>
</evidence>
<dbReference type="Pfam" id="PF01171">
    <property type="entry name" value="ATP_bind_3"/>
    <property type="match status" value="1"/>
</dbReference>
<evidence type="ECO:0000313" key="10">
    <source>
        <dbReference type="Proteomes" id="UP000326924"/>
    </source>
</evidence>
<organism evidence="9 10">
    <name type="scientific">Sphaerosporella brunnea</name>
    <dbReference type="NCBI Taxonomy" id="1250544"/>
    <lineage>
        <taxon>Eukaryota</taxon>
        <taxon>Fungi</taxon>
        <taxon>Dikarya</taxon>
        <taxon>Ascomycota</taxon>
        <taxon>Pezizomycotina</taxon>
        <taxon>Pezizomycetes</taxon>
        <taxon>Pezizales</taxon>
        <taxon>Pyronemataceae</taxon>
        <taxon>Sphaerosporella</taxon>
    </lineage>
</organism>
<dbReference type="AlphaFoldDB" id="A0A5J5F2S8"/>
<reference evidence="9 10" key="1">
    <citation type="submission" date="2019-09" db="EMBL/GenBank/DDBJ databases">
        <title>Draft genome of the ectomycorrhizal ascomycete Sphaerosporella brunnea.</title>
        <authorList>
            <consortium name="DOE Joint Genome Institute"/>
            <person name="Benucci G.M."/>
            <person name="Marozzi G."/>
            <person name="Antonielli L."/>
            <person name="Sanchez S."/>
            <person name="Marco P."/>
            <person name="Wang X."/>
            <person name="Falini L.B."/>
            <person name="Barry K."/>
            <person name="Haridas S."/>
            <person name="Lipzen A."/>
            <person name="Labutti K."/>
            <person name="Grigoriev I.V."/>
            <person name="Murat C."/>
            <person name="Martin F."/>
            <person name="Albertini E."/>
            <person name="Donnini D."/>
            <person name="Bonito G."/>
        </authorList>
    </citation>
    <scope>NUCLEOTIDE SEQUENCE [LARGE SCALE GENOMIC DNA]</scope>
    <source>
        <strain evidence="9 10">Sb_GMNB300</strain>
    </source>
</reference>
<dbReference type="OrthoDB" id="198857at2759"/>
<evidence type="ECO:0000256" key="6">
    <source>
        <dbReference type="HAMAP-Rule" id="MF_03053"/>
    </source>
</evidence>
<evidence type="ECO:0000259" key="7">
    <source>
        <dbReference type="Pfam" id="PF01171"/>
    </source>
</evidence>
<keyword evidence="3 6" id="KW-0808">Transferase</keyword>
<evidence type="ECO:0000256" key="2">
    <source>
        <dbReference type="ARBA" id="ARBA00022555"/>
    </source>
</evidence>
<dbReference type="InterPro" id="IPR032442">
    <property type="entry name" value="CTU1_C"/>
</dbReference>
<gene>
    <name evidence="6" type="primary">NCS6</name>
    <name evidence="6" type="synonym">CTU1</name>
    <name evidence="9" type="ORF">FN846DRAFT_905111</name>
</gene>
<dbReference type="GO" id="GO:0005739">
    <property type="term" value="C:mitochondrion"/>
    <property type="evidence" value="ECO:0007669"/>
    <property type="project" value="TreeGrafter"/>
</dbReference>
<keyword evidence="1 6" id="KW-0963">Cytoplasm</keyword>
<keyword evidence="5 6" id="KW-0694">RNA-binding</keyword>
<evidence type="ECO:0000259" key="8">
    <source>
        <dbReference type="Pfam" id="PF16503"/>
    </source>
</evidence>
<evidence type="ECO:0000313" key="9">
    <source>
        <dbReference type="EMBL" id="KAA8910252.1"/>
    </source>
</evidence>
<dbReference type="InterPro" id="IPR014729">
    <property type="entry name" value="Rossmann-like_a/b/a_fold"/>
</dbReference>
<comment type="caution">
    <text evidence="9">The sequence shown here is derived from an EMBL/GenBank/DDBJ whole genome shotgun (WGS) entry which is preliminary data.</text>
</comment>
<dbReference type="HAMAP" id="MF_03053">
    <property type="entry name" value="CTU1"/>
    <property type="match status" value="1"/>
</dbReference>
<feature type="domain" description="tRNA(Ile)-lysidine/2-thiocytidine synthase N-terminal" evidence="7">
    <location>
        <begin position="60"/>
        <end position="239"/>
    </location>
</feature>
<dbReference type="GO" id="GO:0002143">
    <property type="term" value="P:tRNA wobble position uridine thiolation"/>
    <property type="evidence" value="ECO:0007669"/>
    <property type="project" value="TreeGrafter"/>
</dbReference>
<dbReference type="InParanoid" id="A0A5J5F2S8"/>
<dbReference type="InterPro" id="IPR056369">
    <property type="entry name" value="CTU1-like_ATP-bd"/>
</dbReference>
<name>A0A5J5F2S8_9PEZI</name>
<dbReference type="GO" id="GO:0032447">
    <property type="term" value="P:protein urmylation"/>
    <property type="evidence" value="ECO:0007669"/>
    <property type="project" value="UniProtKB-UniRule"/>
</dbReference>
<dbReference type="GO" id="GO:0000049">
    <property type="term" value="F:tRNA binding"/>
    <property type="evidence" value="ECO:0007669"/>
    <property type="project" value="UniProtKB-UniRule"/>
</dbReference>
<protein>
    <recommendedName>
        <fullName evidence="6">Cytoplasmic tRNA 2-thiolation protein 1</fullName>
        <ecNumber evidence="6">2.7.7.-</ecNumber>
    </recommendedName>
    <alternativeName>
        <fullName evidence="6">Cytoplasmic tRNA adenylyltransferase 1</fullName>
    </alternativeName>
</protein>
<keyword evidence="2 6" id="KW-0820">tRNA-binding</keyword>
<dbReference type="CDD" id="cd01713">
    <property type="entry name" value="CTU1-like"/>
    <property type="match status" value="1"/>
</dbReference>
<dbReference type="InterPro" id="IPR011063">
    <property type="entry name" value="TilS/TtcA_N"/>
</dbReference>
<dbReference type="InterPro" id="IPR000541">
    <property type="entry name" value="Ncs6/Tuc1/Ctu1"/>
</dbReference>
<evidence type="ECO:0000256" key="1">
    <source>
        <dbReference type="ARBA" id="ARBA00022490"/>
    </source>
</evidence>
<dbReference type="Proteomes" id="UP000326924">
    <property type="component" value="Unassembled WGS sequence"/>
</dbReference>
<dbReference type="EC" id="2.7.7.-" evidence="6"/>
<sequence>MSTAPPRTPRICAHCATERAKVQRAKTNERLCVSCFIAVFELEVHQTIVGNKLFHRGQRVAIGASGGKDSTVLAAVLKTLNERYAYGVEFVLLSIDEGIKGYRDDSLETVKRNAEQYGMELCIVGYRELYGWTMDQVVEQIGKKGNCTVCGVFRRQALDRGAAMLGVNHVVTGHNADDMAETVLMNLLRGDLPRLHRCTCIVTESTSSPISRSKPLKYAYEKEIVLYAHHRKLDYFSTECIYSPEAFRGSARSLIKSLERVRSSAVLDIVRSGEAFAEMVPEEIRGTTACAGEGKKTTIDIVAGKEEESTGCGKGTSGDLSQGGEMSQFEKQLANNEKAEHLETEITLPPPRKKRSGEGGGEKVLQVPLPKAKKQTLGSCRKCGYMSSQELCKACVILDDLNKNRPKIEVELDYDEEEASSSIRRKMEALDLRRSMVTTLSND</sequence>
<comment type="subcellular location">
    <subcellularLocation>
        <location evidence="6">Cytoplasm</location>
    </subcellularLocation>
</comment>
<feature type="domain" description="Cytoplasmic tRNA 2-thiolation protein 1 C-terminal" evidence="8">
    <location>
        <begin position="378"/>
        <end position="409"/>
    </location>
</feature>
<dbReference type="GO" id="GO:0016779">
    <property type="term" value="F:nucleotidyltransferase activity"/>
    <property type="evidence" value="ECO:0007669"/>
    <property type="project" value="UniProtKB-UniRule"/>
</dbReference>